<comment type="caution">
    <text evidence="1">The sequence shown here is derived from an EMBL/GenBank/DDBJ whole genome shotgun (WGS) entry which is preliminary data.</text>
</comment>
<dbReference type="EMBL" id="JAOQBH010000003">
    <property type="protein sequence ID" value="KAJ4138121.1"/>
    <property type="molecule type" value="Genomic_DNA"/>
</dbReference>
<dbReference type="Gene3D" id="3.30.1330.40">
    <property type="entry name" value="RutC-like"/>
    <property type="match status" value="1"/>
</dbReference>
<dbReference type="Pfam" id="PF01042">
    <property type="entry name" value="Ribonuc_L-PSP"/>
    <property type="match status" value="1"/>
</dbReference>
<dbReference type="PANTHER" id="PTHR43857:SF1">
    <property type="entry name" value="YJGH FAMILY PROTEIN"/>
    <property type="match status" value="1"/>
</dbReference>
<evidence type="ECO:0000313" key="1">
    <source>
        <dbReference type="EMBL" id="KAJ4138121.1"/>
    </source>
</evidence>
<name>A0ABQ8RMG4_FUSEQ</name>
<organism evidence="1 2">
    <name type="scientific">Fusarium equiseti</name>
    <name type="common">Fusarium scirpi</name>
    <dbReference type="NCBI Taxonomy" id="61235"/>
    <lineage>
        <taxon>Eukaryota</taxon>
        <taxon>Fungi</taxon>
        <taxon>Dikarya</taxon>
        <taxon>Ascomycota</taxon>
        <taxon>Pezizomycotina</taxon>
        <taxon>Sordariomycetes</taxon>
        <taxon>Hypocreomycetidae</taxon>
        <taxon>Hypocreales</taxon>
        <taxon>Nectriaceae</taxon>
        <taxon>Fusarium</taxon>
        <taxon>Fusarium incarnatum-equiseti species complex</taxon>
    </lineage>
</organism>
<dbReference type="CDD" id="cd06154">
    <property type="entry name" value="YjgF_YER057c_UK114_like_6"/>
    <property type="match status" value="1"/>
</dbReference>
<dbReference type="PANTHER" id="PTHR43857">
    <property type="entry name" value="BLR7761 PROTEIN"/>
    <property type="match status" value="1"/>
</dbReference>
<dbReference type="InterPro" id="IPR006175">
    <property type="entry name" value="YjgF/YER057c/UK114"/>
</dbReference>
<keyword evidence="2" id="KW-1185">Reference proteome</keyword>
<sequence length="133" mass="14593">MTSRQNISSGSAFEEQIGYSRAVVTGDWVFVSGTTGYDYQTGQMSSDVAEQADQTMKNIAAALESAGASVSDVVRVKYILPDRDDFPKTWPVLKKWFGEVRPAATMVQSGLMKDEMKIEIEVTARIGCGKKNE</sequence>
<evidence type="ECO:0000313" key="2">
    <source>
        <dbReference type="Proteomes" id="UP001152024"/>
    </source>
</evidence>
<proteinExistence type="predicted"/>
<gene>
    <name evidence="1" type="ORF">NW768_001938</name>
</gene>
<dbReference type="SUPFAM" id="SSF55298">
    <property type="entry name" value="YjgF-like"/>
    <property type="match status" value="1"/>
</dbReference>
<accession>A0ABQ8RMG4</accession>
<dbReference type="InterPro" id="IPR035959">
    <property type="entry name" value="RutC-like_sf"/>
</dbReference>
<protein>
    <submittedName>
        <fullName evidence="1">Uncharacterized protein</fullName>
    </submittedName>
</protein>
<dbReference type="Proteomes" id="UP001152024">
    <property type="component" value="Unassembled WGS sequence"/>
</dbReference>
<reference evidence="1" key="1">
    <citation type="submission" date="2022-09" db="EMBL/GenBank/DDBJ databases">
        <title>Fusarium specimens isolated from Avocado Roots.</title>
        <authorList>
            <person name="Stajich J."/>
            <person name="Roper C."/>
            <person name="Heimlech-Rivalta G."/>
        </authorList>
    </citation>
    <scope>NUCLEOTIDE SEQUENCE</scope>
    <source>
        <strain evidence="1">CF00095</strain>
    </source>
</reference>